<dbReference type="InterPro" id="IPR036388">
    <property type="entry name" value="WH-like_DNA-bd_sf"/>
</dbReference>
<dbReference type="GO" id="GO:0000160">
    <property type="term" value="P:phosphorelay signal transduction system"/>
    <property type="evidence" value="ECO:0007669"/>
    <property type="project" value="UniProtKB-KW"/>
</dbReference>
<dbReference type="PANTHER" id="PTHR35807">
    <property type="entry name" value="TRANSCRIPTIONAL REGULATOR REDD-RELATED"/>
    <property type="match status" value="1"/>
</dbReference>
<dbReference type="InterPro" id="IPR027417">
    <property type="entry name" value="P-loop_NTPase"/>
</dbReference>
<reference evidence="9" key="1">
    <citation type="submission" date="2022-10" db="EMBL/GenBank/DDBJ databases">
        <title>The complete genomes of actinobacterial strains from the NBC collection.</title>
        <authorList>
            <person name="Joergensen T.S."/>
            <person name="Alvarez Arevalo M."/>
            <person name="Sterndorff E.B."/>
            <person name="Faurdal D."/>
            <person name="Vuksanovic O."/>
            <person name="Mourched A.-S."/>
            <person name="Charusanti P."/>
            <person name="Shaw S."/>
            <person name="Blin K."/>
            <person name="Weber T."/>
        </authorList>
    </citation>
    <scope>NUCLEOTIDE SEQUENCE</scope>
    <source>
        <strain evidence="9">NBC_00093</strain>
    </source>
</reference>
<evidence type="ECO:0000259" key="8">
    <source>
        <dbReference type="PROSITE" id="PS51755"/>
    </source>
</evidence>
<dbReference type="InterPro" id="IPR016032">
    <property type="entry name" value="Sig_transdc_resp-reg_C-effctor"/>
</dbReference>
<sequence>MEGRLRFSVLGPVRAWRGTDEIELGPPQQRALLAVLLLAEGSQVLTSALVDAVWGTRAPASALGILRTYVHRLRQALEPAGDTTSSVIRSTGDGYQLRTSSAELDLRTFRELLGRGERARGTGDLKGSAAQLRDALGLWQGTALAGVRGEYAQTQRQRLHELRLSAEAARLSADLDLGAHAQATAALTGLVAEHPLDERFRELLMLALYRSGRQAAALDTYREAQTLLADELGVDPGPALQTMYQRVLRADTALLAPSPLASAEPPEPARTAAAPVAAPAQLPAGLSVFVGRDAELAEVAGLPSGGTVVISAIAGMAGVGKTTFAVHWARRAADGFPDGQLYLNLRGFDPVGQPVPPEHALRTLLESLGADPRGLPQDVDALAALYRTLLTGKRVLVLLDNARDAAQVRPLLPGEPGCLVIVTSRNRLSGLVAVDGAHPLHLDVLSMPEARALLARRLGTGRVAAEPDAVEEIINRCARLPLALAVTAARVATRSAVPLSAISAELRESAGGLDAFHDGDNAADVRAVFSWSYQTLTPDAARLFRLLALHPGPDTSLPAAASLAGLTRPHARQLLSELVRAHLVDETVPGRYASHDLLRAYATELAESADPPDEVRTARQRMLDHYLHTAREAVALTNRGRVLISLPRPAEGMRAEEFGEDAENAAAWFAAEQAVLLAAVEQAATHRYDVHAWQLAWAMANHLHVQGLWQEEETVHRTAVDAALRLGDRTAHAYAHLGLGTATTGLGRFGEGRVHVERAIELHTEAGDTRACAESCRVLTWVAEQQGDLHSALDAAQRSLALLRAHGGTGTEDRRLRTATASALNSVGWSHVLLGQHREGLDHCEQALALHEQLGDDIHAAHTWDSIGHAHHHLGQYDEAVTSFRNALALYRRHDDLRWFLSGTLMRLGDTHLSVGRPDAARAAWTEGLDILERLAHSDAEQLRARLRRLDDPT</sequence>
<dbReference type="Gene3D" id="1.25.40.10">
    <property type="entry name" value="Tetratricopeptide repeat domain"/>
    <property type="match status" value="3"/>
</dbReference>
<dbReference type="Pfam" id="PF13424">
    <property type="entry name" value="TPR_12"/>
    <property type="match status" value="1"/>
</dbReference>
<dbReference type="InterPro" id="IPR019734">
    <property type="entry name" value="TPR_rpt"/>
</dbReference>
<dbReference type="AlphaFoldDB" id="A0AAU2ACR9"/>
<dbReference type="PANTHER" id="PTHR35807:SF1">
    <property type="entry name" value="TRANSCRIPTIONAL REGULATOR REDD"/>
    <property type="match status" value="1"/>
</dbReference>
<gene>
    <name evidence="9" type="ORF">OHA22_42385</name>
</gene>
<feature type="domain" description="OmpR/PhoB-type" evidence="8">
    <location>
        <begin position="1"/>
        <end position="99"/>
    </location>
</feature>
<evidence type="ECO:0000256" key="5">
    <source>
        <dbReference type="ARBA" id="ARBA00023163"/>
    </source>
</evidence>
<dbReference type="GO" id="GO:0003677">
    <property type="term" value="F:DNA binding"/>
    <property type="evidence" value="ECO:0007669"/>
    <property type="project" value="UniProtKB-UniRule"/>
</dbReference>
<evidence type="ECO:0000256" key="7">
    <source>
        <dbReference type="PROSITE-ProRule" id="PRU01091"/>
    </source>
</evidence>
<dbReference type="Pfam" id="PF00931">
    <property type="entry name" value="NB-ARC"/>
    <property type="match status" value="1"/>
</dbReference>
<dbReference type="InterPro" id="IPR001867">
    <property type="entry name" value="OmpR/PhoB-type_DNA-bd"/>
</dbReference>
<feature type="repeat" description="TPR" evidence="6">
    <location>
        <begin position="861"/>
        <end position="894"/>
    </location>
</feature>
<keyword evidence="5" id="KW-0804">Transcription</keyword>
<dbReference type="Gene3D" id="3.40.50.300">
    <property type="entry name" value="P-loop containing nucleotide triphosphate hydrolases"/>
    <property type="match status" value="1"/>
</dbReference>
<evidence type="ECO:0000256" key="6">
    <source>
        <dbReference type="PROSITE-ProRule" id="PRU00339"/>
    </source>
</evidence>
<comment type="similarity">
    <text evidence="1">Belongs to the AfsR/DnrI/RedD regulatory family.</text>
</comment>
<dbReference type="SMART" id="SM00862">
    <property type="entry name" value="Trans_reg_C"/>
    <property type="match status" value="1"/>
</dbReference>
<dbReference type="GO" id="GO:0043531">
    <property type="term" value="F:ADP binding"/>
    <property type="evidence" value="ECO:0007669"/>
    <property type="project" value="InterPro"/>
</dbReference>
<dbReference type="SUPFAM" id="SSF46894">
    <property type="entry name" value="C-terminal effector domain of the bipartite response regulators"/>
    <property type="match status" value="1"/>
</dbReference>
<dbReference type="PROSITE" id="PS51755">
    <property type="entry name" value="OMPR_PHOB"/>
    <property type="match status" value="1"/>
</dbReference>
<evidence type="ECO:0000256" key="4">
    <source>
        <dbReference type="ARBA" id="ARBA00023125"/>
    </source>
</evidence>
<dbReference type="SMART" id="SM01043">
    <property type="entry name" value="BTAD"/>
    <property type="match status" value="1"/>
</dbReference>
<dbReference type="SUPFAM" id="SSF48452">
    <property type="entry name" value="TPR-like"/>
    <property type="match status" value="3"/>
</dbReference>
<dbReference type="InterPro" id="IPR051677">
    <property type="entry name" value="AfsR-DnrI-RedD_regulator"/>
</dbReference>
<dbReference type="PROSITE" id="PS50005">
    <property type="entry name" value="TPR"/>
    <property type="match status" value="1"/>
</dbReference>
<name>A0AAU2ACR9_9ACTN</name>
<dbReference type="SMART" id="SM00028">
    <property type="entry name" value="TPR"/>
    <property type="match status" value="5"/>
</dbReference>
<protein>
    <submittedName>
        <fullName evidence="9">Tetratricopeptide repeat protein</fullName>
    </submittedName>
</protein>
<keyword evidence="2" id="KW-0902">Two-component regulatory system</keyword>
<evidence type="ECO:0000256" key="2">
    <source>
        <dbReference type="ARBA" id="ARBA00023012"/>
    </source>
</evidence>
<dbReference type="Pfam" id="PF00486">
    <property type="entry name" value="Trans_reg_C"/>
    <property type="match status" value="1"/>
</dbReference>
<organism evidence="9">
    <name type="scientific">Streptomyces sp. NBC_00093</name>
    <dbReference type="NCBI Taxonomy" id="2975649"/>
    <lineage>
        <taxon>Bacteria</taxon>
        <taxon>Bacillati</taxon>
        <taxon>Actinomycetota</taxon>
        <taxon>Actinomycetes</taxon>
        <taxon>Kitasatosporales</taxon>
        <taxon>Streptomycetaceae</taxon>
        <taxon>Streptomyces</taxon>
    </lineage>
</organism>
<evidence type="ECO:0000256" key="1">
    <source>
        <dbReference type="ARBA" id="ARBA00005820"/>
    </source>
</evidence>
<accession>A0AAU2ACR9</accession>
<keyword evidence="3" id="KW-0805">Transcription regulation</keyword>
<evidence type="ECO:0000256" key="3">
    <source>
        <dbReference type="ARBA" id="ARBA00023015"/>
    </source>
</evidence>
<dbReference type="InterPro" id="IPR002182">
    <property type="entry name" value="NB-ARC"/>
</dbReference>
<dbReference type="GO" id="GO:0006355">
    <property type="term" value="P:regulation of DNA-templated transcription"/>
    <property type="evidence" value="ECO:0007669"/>
    <property type="project" value="InterPro"/>
</dbReference>
<dbReference type="EMBL" id="CP108222">
    <property type="protein sequence ID" value="WTT21714.1"/>
    <property type="molecule type" value="Genomic_DNA"/>
</dbReference>
<evidence type="ECO:0000313" key="9">
    <source>
        <dbReference type="EMBL" id="WTT21714.1"/>
    </source>
</evidence>
<dbReference type="CDD" id="cd15831">
    <property type="entry name" value="BTAD"/>
    <property type="match status" value="1"/>
</dbReference>
<dbReference type="Pfam" id="PF03704">
    <property type="entry name" value="BTAD"/>
    <property type="match status" value="1"/>
</dbReference>
<keyword evidence="4 7" id="KW-0238">DNA-binding</keyword>
<dbReference type="PRINTS" id="PR00364">
    <property type="entry name" value="DISEASERSIST"/>
</dbReference>
<keyword evidence="6" id="KW-0802">TPR repeat</keyword>
<dbReference type="InterPro" id="IPR011990">
    <property type="entry name" value="TPR-like_helical_dom_sf"/>
</dbReference>
<proteinExistence type="inferred from homology"/>
<dbReference type="SUPFAM" id="SSF52540">
    <property type="entry name" value="P-loop containing nucleoside triphosphate hydrolases"/>
    <property type="match status" value="1"/>
</dbReference>
<dbReference type="InterPro" id="IPR005158">
    <property type="entry name" value="BTAD"/>
</dbReference>
<feature type="DNA-binding region" description="OmpR/PhoB-type" evidence="7">
    <location>
        <begin position="1"/>
        <end position="99"/>
    </location>
</feature>
<dbReference type="Gene3D" id="1.10.10.10">
    <property type="entry name" value="Winged helix-like DNA-binding domain superfamily/Winged helix DNA-binding domain"/>
    <property type="match status" value="1"/>
</dbReference>